<dbReference type="InterPro" id="IPR036691">
    <property type="entry name" value="Endo/exonu/phosph_ase_sf"/>
</dbReference>
<gene>
    <name evidence="1" type="ORF">MCOR_40133</name>
</gene>
<organism evidence="1 2">
    <name type="scientific">Mytilus coruscus</name>
    <name type="common">Sea mussel</name>
    <dbReference type="NCBI Taxonomy" id="42192"/>
    <lineage>
        <taxon>Eukaryota</taxon>
        <taxon>Metazoa</taxon>
        <taxon>Spiralia</taxon>
        <taxon>Lophotrochozoa</taxon>
        <taxon>Mollusca</taxon>
        <taxon>Bivalvia</taxon>
        <taxon>Autobranchia</taxon>
        <taxon>Pteriomorphia</taxon>
        <taxon>Mytilida</taxon>
        <taxon>Mytiloidea</taxon>
        <taxon>Mytilidae</taxon>
        <taxon>Mytilinae</taxon>
        <taxon>Mytilus</taxon>
    </lineage>
</organism>
<proteinExistence type="predicted"/>
<dbReference type="EMBL" id="CACVKT020007257">
    <property type="protein sequence ID" value="CAC5406564.1"/>
    <property type="molecule type" value="Genomic_DNA"/>
</dbReference>
<evidence type="ECO:0000313" key="2">
    <source>
        <dbReference type="Proteomes" id="UP000507470"/>
    </source>
</evidence>
<sequence>MQQFERQDKIETEAVGLAKSLKHCNERINSVDKNISELNENLPMIVSQQISQIIDDKSEVEKREANIIIFGIPKSEKGYSRIKDTEFIQALSRDSLGIDNIVIDEITRLGAKPKKGSGKFKLTRLIVKDNTSRNNLFRNAYKLKDTKIGAHKKIVNSYVSVTVHDNYVSVTVNDNRNELNISQDVSDHQSISDDKKFTSEDKRKSLRVLFSNVDTMSNKRSEFELYLSIEKPHIIGLCEIYPKNSMDKSIVSMLNLPDYEKYIPDKMGDRGVVIYIHKSLTAFKVDILSESGFNESVWCEVKLEGTDKLLLGCIYRSPSSVPSNNKKLNDFICQACNLKYRPLFNYGRL</sequence>
<dbReference type="OrthoDB" id="6263033at2759"/>
<dbReference type="Proteomes" id="UP000507470">
    <property type="component" value="Unassembled WGS sequence"/>
</dbReference>
<dbReference type="Gene3D" id="3.60.10.10">
    <property type="entry name" value="Endonuclease/exonuclease/phosphatase"/>
    <property type="match status" value="1"/>
</dbReference>
<dbReference type="AlphaFoldDB" id="A0A6J8DHG4"/>
<keyword evidence="2" id="KW-1185">Reference proteome</keyword>
<name>A0A6J8DHG4_MYTCO</name>
<dbReference type="SUPFAM" id="SSF56219">
    <property type="entry name" value="DNase I-like"/>
    <property type="match status" value="1"/>
</dbReference>
<accession>A0A6J8DHG4</accession>
<evidence type="ECO:0000313" key="1">
    <source>
        <dbReference type="EMBL" id="CAC5406564.1"/>
    </source>
</evidence>
<protein>
    <submittedName>
        <fullName evidence="1">Uncharacterized protein</fullName>
    </submittedName>
</protein>
<reference evidence="1 2" key="1">
    <citation type="submission" date="2020-06" db="EMBL/GenBank/DDBJ databases">
        <authorList>
            <person name="Li R."/>
            <person name="Bekaert M."/>
        </authorList>
    </citation>
    <scope>NUCLEOTIDE SEQUENCE [LARGE SCALE GENOMIC DNA]</scope>
    <source>
        <strain evidence="2">wild</strain>
    </source>
</reference>